<keyword evidence="3" id="KW-1133">Transmembrane helix</keyword>
<dbReference type="GeneTree" id="ENSGT00940000160739"/>
<keyword evidence="3" id="KW-0812">Transmembrane</keyword>
<reference evidence="5" key="1">
    <citation type="submission" date="2025-08" db="UniProtKB">
        <authorList>
            <consortium name="Ensembl"/>
        </authorList>
    </citation>
    <scope>IDENTIFICATION</scope>
</reference>
<proteinExistence type="predicted"/>
<sequence length="404" mass="45829">MGTDEDETEHQRQFSAAVSVIQGLPKNGAYRPSYEEMLRFYSYYKQATLGPCSIPRPGFWDPIGRYKWDAWNQLGDMTQEDAMCAYINEMKSVAQKIIDTVPLDDQSPDMFEPFRPLYEVIPDMPRPPDSFFETSSDSSLEVYSPLSMTELVEKRHIDLLNSTEEEPESVLTEAVCSPSPSSSTPQTSIPQDEPVLPHSLLDQQEAEKRCDPIGAAAHPVKNIHSWESSSDYFCDSMEEAEPVQELEGLSSLIEEHHFQSAEDAPVSMHHSSEQKTVTLRDPKSDIEIVPQSTSESWPGSQSEPSNSNNSSGSQVEKEHFSQQLSPQIAATVAALHDSIQGICQRLEGLEKLLQGQQVEEPPHQPDKETKPRRSLLTQSQVMFLILVWPFIVQWLLRRYYRRKR</sequence>
<feature type="compositionally biased region" description="Basic and acidic residues" evidence="2">
    <location>
        <begin position="270"/>
        <end position="286"/>
    </location>
</feature>
<dbReference type="PROSITE" id="PS00880">
    <property type="entry name" value="ACB_1"/>
    <property type="match status" value="1"/>
</dbReference>
<dbReference type="Pfam" id="PF00887">
    <property type="entry name" value="ACBP"/>
    <property type="match status" value="1"/>
</dbReference>
<dbReference type="GO" id="GO:0000062">
    <property type="term" value="F:fatty-acyl-CoA binding"/>
    <property type="evidence" value="ECO:0007669"/>
    <property type="project" value="InterPro"/>
</dbReference>
<protein>
    <submittedName>
        <fullName evidence="5">Acyl-CoA binding domain containing 4</fullName>
    </submittedName>
</protein>
<name>A0A8C5Q9S0_9ANUR</name>
<dbReference type="OrthoDB" id="71307at2759"/>
<dbReference type="GO" id="GO:0006631">
    <property type="term" value="P:fatty acid metabolic process"/>
    <property type="evidence" value="ECO:0007669"/>
    <property type="project" value="TreeGrafter"/>
</dbReference>
<keyword evidence="6" id="KW-1185">Reference proteome</keyword>
<dbReference type="Ensembl" id="ENSLLET00000036488.1">
    <property type="protein sequence ID" value="ENSLLEP00000035151.1"/>
    <property type="gene ID" value="ENSLLEG00000022082.1"/>
</dbReference>
<evidence type="ECO:0000256" key="3">
    <source>
        <dbReference type="SAM" id="Phobius"/>
    </source>
</evidence>
<organism evidence="5 6">
    <name type="scientific">Leptobrachium leishanense</name>
    <name type="common">Leishan spiny toad</name>
    <dbReference type="NCBI Taxonomy" id="445787"/>
    <lineage>
        <taxon>Eukaryota</taxon>
        <taxon>Metazoa</taxon>
        <taxon>Chordata</taxon>
        <taxon>Craniata</taxon>
        <taxon>Vertebrata</taxon>
        <taxon>Euteleostomi</taxon>
        <taxon>Amphibia</taxon>
        <taxon>Batrachia</taxon>
        <taxon>Anura</taxon>
        <taxon>Pelobatoidea</taxon>
        <taxon>Megophryidae</taxon>
        <taxon>Leptobrachium</taxon>
    </lineage>
</organism>
<feature type="domain" description="ACB" evidence="4">
    <location>
        <begin position="10"/>
        <end position="99"/>
    </location>
</feature>
<feature type="region of interest" description="Disordered" evidence="2">
    <location>
        <begin position="163"/>
        <end position="194"/>
    </location>
</feature>
<dbReference type="Gene3D" id="1.20.80.10">
    <property type="match status" value="1"/>
</dbReference>
<evidence type="ECO:0000256" key="2">
    <source>
        <dbReference type="SAM" id="MobiDB-lite"/>
    </source>
</evidence>
<dbReference type="PANTHER" id="PTHR23310">
    <property type="entry name" value="ACYL-COA-BINDING PROTEIN, ACBP"/>
    <property type="match status" value="1"/>
</dbReference>
<reference evidence="5" key="2">
    <citation type="submission" date="2025-09" db="UniProtKB">
        <authorList>
            <consortium name="Ensembl"/>
        </authorList>
    </citation>
    <scope>IDENTIFICATION</scope>
</reference>
<dbReference type="InterPro" id="IPR000582">
    <property type="entry name" value="Acyl-CoA-binding_protein"/>
</dbReference>
<dbReference type="InterPro" id="IPR022408">
    <property type="entry name" value="Acyl-CoA-binding_prot_CS"/>
</dbReference>
<feature type="compositionally biased region" description="Low complexity" evidence="2">
    <location>
        <begin position="177"/>
        <end position="191"/>
    </location>
</feature>
<dbReference type="PROSITE" id="PS51228">
    <property type="entry name" value="ACB_2"/>
    <property type="match status" value="1"/>
</dbReference>
<evidence type="ECO:0000259" key="4">
    <source>
        <dbReference type="PROSITE" id="PS51228"/>
    </source>
</evidence>
<feature type="region of interest" description="Disordered" evidence="2">
    <location>
        <begin position="259"/>
        <end position="322"/>
    </location>
</feature>
<dbReference type="InterPro" id="IPR035984">
    <property type="entry name" value="Acyl-CoA-binding_sf"/>
</dbReference>
<dbReference type="PRINTS" id="PR00689">
    <property type="entry name" value="ACOABINDINGP"/>
</dbReference>
<dbReference type="Proteomes" id="UP000694569">
    <property type="component" value="Unplaced"/>
</dbReference>
<keyword evidence="1" id="KW-0446">Lipid-binding</keyword>
<feature type="transmembrane region" description="Helical" evidence="3">
    <location>
        <begin position="375"/>
        <end position="396"/>
    </location>
</feature>
<keyword evidence="3" id="KW-0472">Membrane</keyword>
<evidence type="ECO:0000256" key="1">
    <source>
        <dbReference type="ARBA" id="ARBA00023121"/>
    </source>
</evidence>
<dbReference type="GO" id="GO:0005737">
    <property type="term" value="C:cytoplasm"/>
    <property type="evidence" value="ECO:0007669"/>
    <property type="project" value="TreeGrafter"/>
</dbReference>
<evidence type="ECO:0000313" key="5">
    <source>
        <dbReference type="Ensembl" id="ENSLLEP00000035151.1"/>
    </source>
</evidence>
<accession>A0A8C5Q9S0</accession>
<dbReference type="PANTHER" id="PTHR23310:SF53">
    <property type="entry name" value="ACYL-COA-BINDING DOMAIN-CONTAINING PROTEIN 4"/>
    <property type="match status" value="1"/>
</dbReference>
<feature type="compositionally biased region" description="Low complexity" evidence="2">
    <location>
        <begin position="298"/>
        <end position="314"/>
    </location>
</feature>
<gene>
    <name evidence="5" type="primary">ACBD4</name>
</gene>
<evidence type="ECO:0000313" key="6">
    <source>
        <dbReference type="Proteomes" id="UP000694569"/>
    </source>
</evidence>
<dbReference type="InterPro" id="IPR014352">
    <property type="entry name" value="FERM/acyl-CoA-bd_prot_sf"/>
</dbReference>
<dbReference type="AlphaFoldDB" id="A0A8C5Q9S0"/>
<dbReference type="CDD" id="cd00435">
    <property type="entry name" value="ACBP"/>
    <property type="match status" value="1"/>
</dbReference>
<dbReference type="FunFam" id="1.20.80.10:FF:000010">
    <property type="entry name" value="Acyl-CoA-binding domain-containing protein 5"/>
    <property type="match status" value="1"/>
</dbReference>
<dbReference type="SUPFAM" id="SSF47027">
    <property type="entry name" value="Acyl-CoA binding protein"/>
    <property type="match status" value="1"/>
</dbReference>